<evidence type="ECO:0000256" key="3">
    <source>
        <dbReference type="ARBA" id="ARBA00022679"/>
    </source>
</evidence>
<dbReference type="InterPro" id="IPR035595">
    <property type="entry name" value="UDP_glycos_trans_CS"/>
</dbReference>
<dbReference type="EC" id="2.4.1.17" evidence="7"/>
<dbReference type="WBParaSite" id="HCON_00135760-00001">
    <property type="protein sequence ID" value="HCON_00135760-00001"/>
    <property type="gene ID" value="HCON_00135760"/>
</dbReference>
<comment type="catalytic activity">
    <reaction evidence="5 7">
        <text>glucuronate acceptor + UDP-alpha-D-glucuronate = acceptor beta-D-glucuronoside + UDP + H(+)</text>
        <dbReference type="Rhea" id="RHEA:21032"/>
        <dbReference type="ChEBI" id="CHEBI:15378"/>
        <dbReference type="ChEBI" id="CHEBI:58052"/>
        <dbReference type="ChEBI" id="CHEBI:58223"/>
        <dbReference type="ChEBI" id="CHEBI:132367"/>
        <dbReference type="ChEBI" id="CHEBI:132368"/>
        <dbReference type="EC" id="2.4.1.17"/>
    </reaction>
</comment>
<comment type="subcellular location">
    <subcellularLocation>
        <location evidence="7">Membrane</location>
        <topology evidence="7">Single-pass membrane protein</topology>
    </subcellularLocation>
</comment>
<dbReference type="GO" id="GO:0015020">
    <property type="term" value="F:glucuronosyltransferase activity"/>
    <property type="evidence" value="ECO:0007669"/>
    <property type="project" value="UniProtKB-EC"/>
</dbReference>
<dbReference type="CDD" id="cd03784">
    <property type="entry name" value="GT1_Gtf-like"/>
    <property type="match status" value="1"/>
</dbReference>
<evidence type="ECO:0000256" key="7">
    <source>
        <dbReference type="RuleBase" id="RU362059"/>
    </source>
</evidence>
<dbReference type="OMA" id="LYYIFTC"/>
<keyword evidence="7" id="KW-0812">Transmembrane</keyword>
<sequence length="529" mass="59857">MLQFPFWSLAVVAAIIAIANAGKILVYSPSISYSHLISNGRIADTLVRAGHDVVMFIPEYMSSTSKFNGTKLAKVIRMNNISTLYEDGLLGGEVGLMKQARLSFTERLEFEYCLTEICRAIMARRNELEPLKNYGFDAAFAEQIDLCGIGVIRYLGIRNLLWISTTPLMDAVSYNLGVPAPPSYVPTIEENDNGDTMNFWQRAFNQYMYFGALYIHRKGTDMTTEVFRQYDPTFPNVREIAANASLCFVNADEMFDFPRPIIHKTIYIGGLGISEPKPLNEKFSALMKKGKKGVIIVSLGTIAPFHAFPDVTKRAFVSVFKSMSDYHFILKIAKGDNTTHTFMKDVKNCDLIEWLPQSDILAHPRLKLFVMHGGINGMMEALLRAVPVVVIPIFADQFRNGRNAEKRGVGKVILKLELTEQTIKTAIEEVLNNESYKKNAIRLAKLMSEKPFSAEERLVRWTNFAVENGVLDELHVEGSRMNFIVYFNLDVFFVGIIALCLIAYVCLFLILRPIISWCLQPQRTKLKHH</sequence>
<dbReference type="PANTHER" id="PTHR48043:SF143">
    <property type="entry name" value="UDP-GLUCURONOSYLTRANSFERASE"/>
    <property type="match status" value="1"/>
</dbReference>
<evidence type="ECO:0000256" key="5">
    <source>
        <dbReference type="ARBA" id="ARBA00047475"/>
    </source>
</evidence>
<accession>A0A7I5EC88</accession>
<evidence type="ECO:0000256" key="6">
    <source>
        <dbReference type="RuleBase" id="RU003718"/>
    </source>
</evidence>
<feature type="signal peptide" evidence="7">
    <location>
        <begin position="1"/>
        <end position="21"/>
    </location>
</feature>
<keyword evidence="7" id="KW-1133">Transmembrane helix</keyword>
<dbReference type="SUPFAM" id="SSF53756">
    <property type="entry name" value="UDP-Glycosyltransferase/glycogen phosphorylase"/>
    <property type="match status" value="1"/>
</dbReference>
<keyword evidence="8" id="KW-1185">Reference proteome</keyword>
<proteinExistence type="inferred from homology"/>
<keyword evidence="7" id="KW-0472">Membrane</keyword>
<keyword evidence="2 6" id="KW-0328">Glycosyltransferase</keyword>
<dbReference type="FunFam" id="3.40.50.2000:FF:000021">
    <property type="entry name" value="UDP-glucuronosyltransferase"/>
    <property type="match status" value="1"/>
</dbReference>
<organism evidence="8 9">
    <name type="scientific">Haemonchus contortus</name>
    <name type="common">Barber pole worm</name>
    <dbReference type="NCBI Taxonomy" id="6289"/>
    <lineage>
        <taxon>Eukaryota</taxon>
        <taxon>Metazoa</taxon>
        <taxon>Ecdysozoa</taxon>
        <taxon>Nematoda</taxon>
        <taxon>Chromadorea</taxon>
        <taxon>Rhabditida</taxon>
        <taxon>Rhabditina</taxon>
        <taxon>Rhabditomorpha</taxon>
        <taxon>Strongyloidea</taxon>
        <taxon>Trichostrongylidae</taxon>
        <taxon>Haemonchus</taxon>
    </lineage>
</organism>
<evidence type="ECO:0000256" key="2">
    <source>
        <dbReference type="ARBA" id="ARBA00022676"/>
    </source>
</evidence>
<dbReference type="Pfam" id="PF00201">
    <property type="entry name" value="UDPGT"/>
    <property type="match status" value="1"/>
</dbReference>
<dbReference type="InterPro" id="IPR050271">
    <property type="entry name" value="UDP-glycosyltransferase"/>
</dbReference>
<dbReference type="InterPro" id="IPR002213">
    <property type="entry name" value="UDP_glucos_trans"/>
</dbReference>
<dbReference type="OrthoDB" id="5835829at2759"/>
<dbReference type="AlphaFoldDB" id="A0A7I5EC88"/>
<comment type="similarity">
    <text evidence="1 6">Belongs to the UDP-glycosyltransferase family.</text>
</comment>
<keyword evidence="4 7" id="KW-0732">Signal</keyword>
<protein>
    <recommendedName>
        <fullName evidence="7">UDP-glucuronosyltransferase</fullName>
        <ecNumber evidence="7">2.4.1.17</ecNumber>
    </recommendedName>
</protein>
<evidence type="ECO:0000256" key="4">
    <source>
        <dbReference type="ARBA" id="ARBA00022729"/>
    </source>
</evidence>
<reference evidence="9" key="1">
    <citation type="submission" date="2020-12" db="UniProtKB">
        <authorList>
            <consortium name="WormBaseParasite"/>
        </authorList>
    </citation>
    <scope>IDENTIFICATION</scope>
    <source>
        <strain evidence="9">MHco3</strain>
    </source>
</reference>
<dbReference type="Proteomes" id="UP000025227">
    <property type="component" value="Unplaced"/>
</dbReference>
<name>A0A7I5EC88_HAECO</name>
<dbReference type="PANTHER" id="PTHR48043">
    <property type="entry name" value="EG:EG0003.4 PROTEIN-RELATED"/>
    <property type="match status" value="1"/>
</dbReference>
<evidence type="ECO:0000313" key="8">
    <source>
        <dbReference type="Proteomes" id="UP000025227"/>
    </source>
</evidence>
<dbReference type="PROSITE" id="PS00375">
    <property type="entry name" value="UDPGT"/>
    <property type="match status" value="1"/>
</dbReference>
<dbReference type="GO" id="GO:0016020">
    <property type="term" value="C:membrane"/>
    <property type="evidence" value="ECO:0007669"/>
    <property type="project" value="UniProtKB-SubCell"/>
</dbReference>
<feature type="chain" id="PRO_5029941564" description="UDP-glucuronosyltransferase" evidence="7">
    <location>
        <begin position="22"/>
        <end position="529"/>
    </location>
</feature>
<keyword evidence="3 6" id="KW-0808">Transferase</keyword>
<evidence type="ECO:0000313" key="9">
    <source>
        <dbReference type="WBParaSite" id="HCON_00135760-00001"/>
    </source>
</evidence>
<feature type="transmembrane region" description="Helical" evidence="7">
    <location>
        <begin position="491"/>
        <end position="515"/>
    </location>
</feature>
<evidence type="ECO:0000256" key="1">
    <source>
        <dbReference type="ARBA" id="ARBA00009995"/>
    </source>
</evidence>
<dbReference type="Gene3D" id="3.40.50.2000">
    <property type="entry name" value="Glycogen Phosphorylase B"/>
    <property type="match status" value="1"/>
</dbReference>